<protein>
    <recommendedName>
        <fullName evidence="1">Mab-21-like nucleotidyltransferase domain-containing protein</fullName>
    </recommendedName>
</protein>
<dbReference type="Proteomes" id="UP001195483">
    <property type="component" value="Unassembled WGS sequence"/>
</dbReference>
<name>A0AAE0SXH9_9BIVA</name>
<dbReference type="EMBL" id="JAEAOA010000455">
    <property type="protein sequence ID" value="KAK3599470.1"/>
    <property type="molecule type" value="Genomic_DNA"/>
</dbReference>
<sequence length="241" mass="27621">MALNIPEYYKDVSLRLGRVLDTVGLEEDIRWQKINMWIQTQKMNSVTLSRARFLGSQGEATTTPELKSDVDIITLIPYTVIQNLESWVPEVPKILLVSDENTRPGYAKLQNVHFYLPLLTYNTVFGVFKVHRYGRSVICNDNDFLKFSNAREYHGPASTAICKNVSVDYVYALRLHTWPYHATGWITRNRYHNWPSQKTIDLIQQTGALLVPVGHTPLGPEKTPGMANIHFIWRETSCVAI</sequence>
<feature type="domain" description="Mab-21-like nucleotidyltransferase" evidence="1">
    <location>
        <begin position="145"/>
        <end position="213"/>
    </location>
</feature>
<reference evidence="2" key="2">
    <citation type="journal article" date="2021" name="Genome Biol. Evol.">
        <title>Developing a high-quality reference genome for a parasitic bivalve with doubly uniparental inheritance (Bivalvia: Unionida).</title>
        <authorList>
            <person name="Smith C.H."/>
        </authorList>
    </citation>
    <scope>NUCLEOTIDE SEQUENCE</scope>
    <source>
        <strain evidence="2">CHS0354</strain>
        <tissue evidence="2">Mantle</tissue>
    </source>
</reference>
<comment type="caution">
    <text evidence="2">The sequence shown here is derived from an EMBL/GenBank/DDBJ whole genome shotgun (WGS) entry which is preliminary data.</text>
</comment>
<reference evidence="2" key="1">
    <citation type="journal article" date="2021" name="Genome Biol. Evol.">
        <title>A High-Quality Reference Genome for a Parasitic Bivalve with Doubly Uniparental Inheritance (Bivalvia: Unionida).</title>
        <authorList>
            <person name="Smith C.H."/>
        </authorList>
    </citation>
    <scope>NUCLEOTIDE SEQUENCE</scope>
    <source>
        <strain evidence="2">CHS0354</strain>
    </source>
</reference>
<keyword evidence="3" id="KW-1185">Reference proteome</keyword>
<evidence type="ECO:0000259" key="1">
    <source>
        <dbReference type="Pfam" id="PF03281"/>
    </source>
</evidence>
<organism evidence="2 3">
    <name type="scientific">Potamilus streckersoni</name>
    <dbReference type="NCBI Taxonomy" id="2493646"/>
    <lineage>
        <taxon>Eukaryota</taxon>
        <taxon>Metazoa</taxon>
        <taxon>Spiralia</taxon>
        <taxon>Lophotrochozoa</taxon>
        <taxon>Mollusca</taxon>
        <taxon>Bivalvia</taxon>
        <taxon>Autobranchia</taxon>
        <taxon>Heteroconchia</taxon>
        <taxon>Palaeoheterodonta</taxon>
        <taxon>Unionida</taxon>
        <taxon>Unionoidea</taxon>
        <taxon>Unionidae</taxon>
        <taxon>Ambleminae</taxon>
        <taxon>Lampsilini</taxon>
        <taxon>Potamilus</taxon>
    </lineage>
</organism>
<dbReference type="AlphaFoldDB" id="A0AAE0SXH9"/>
<gene>
    <name evidence="2" type="ORF">CHS0354_006591</name>
</gene>
<accession>A0AAE0SXH9</accession>
<reference evidence="2" key="3">
    <citation type="submission" date="2023-05" db="EMBL/GenBank/DDBJ databases">
        <authorList>
            <person name="Smith C.H."/>
        </authorList>
    </citation>
    <scope>NUCLEOTIDE SEQUENCE</scope>
    <source>
        <strain evidence="2">CHS0354</strain>
        <tissue evidence="2">Mantle</tissue>
    </source>
</reference>
<evidence type="ECO:0000313" key="3">
    <source>
        <dbReference type="Proteomes" id="UP001195483"/>
    </source>
</evidence>
<evidence type="ECO:0000313" key="2">
    <source>
        <dbReference type="EMBL" id="KAK3599470.1"/>
    </source>
</evidence>
<dbReference type="Pfam" id="PF03281">
    <property type="entry name" value="Mab-21"/>
    <property type="match status" value="1"/>
</dbReference>
<dbReference type="InterPro" id="IPR046903">
    <property type="entry name" value="Mab-21-like_nuc_Trfase"/>
</dbReference>
<proteinExistence type="predicted"/>